<dbReference type="EnsemblMetazoa" id="XM_038217612.1">
    <property type="protein sequence ID" value="XP_038073540.1"/>
    <property type="gene ID" value="LOC119741736"/>
</dbReference>
<organism evidence="15 16">
    <name type="scientific">Patiria miniata</name>
    <name type="common">Bat star</name>
    <name type="synonym">Asterina miniata</name>
    <dbReference type="NCBI Taxonomy" id="46514"/>
    <lineage>
        <taxon>Eukaryota</taxon>
        <taxon>Metazoa</taxon>
        <taxon>Echinodermata</taxon>
        <taxon>Eleutherozoa</taxon>
        <taxon>Asterozoa</taxon>
        <taxon>Asteroidea</taxon>
        <taxon>Valvatacea</taxon>
        <taxon>Valvatida</taxon>
        <taxon>Asterinidae</taxon>
        <taxon>Patiria</taxon>
    </lineage>
</organism>
<keyword evidence="3" id="KW-0328">Glycosyltransferase</keyword>
<evidence type="ECO:0000256" key="6">
    <source>
        <dbReference type="ARBA" id="ARBA00022765"/>
    </source>
</evidence>
<keyword evidence="10" id="KW-0238">DNA-binding</keyword>
<feature type="domain" description="BRCT" evidence="14">
    <location>
        <begin position="368"/>
        <end position="445"/>
    </location>
</feature>
<dbReference type="Pfam" id="PF21728">
    <property type="entry name" value="PADR1_N"/>
    <property type="match status" value="1"/>
</dbReference>
<keyword evidence="5" id="KW-0479">Metal-binding</keyword>
<dbReference type="InterPro" id="IPR012982">
    <property type="entry name" value="PARP1-like_PADR1_Zn_ribbon"/>
</dbReference>
<dbReference type="AlphaFoldDB" id="A0A914BCH4"/>
<dbReference type="Pfam" id="PF00645">
    <property type="entry name" value="zf-PARP"/>
    <property type="match status" value="2"/>
</dbReference>
<evidence type="ECO:0000313" key="16">
    <source>
        <dbReference type="Proteomes" id="UP000887568"/>
    </source>
</evidence>
<accession>A0A914BCH4</accession>
<dbReference type="InterPro" id="IPR001357">
    <property type="entry name" value="BRCT_dom"/>
</dbReference>
<dbReference type="Gene3D" id="3.30.1740.10">
    <property type="entry name" value="Zinc finger, PARP-type"/>
    <property type="match status" value="2"/>
</dbReference>
<evidence type="ECO:0000259" key="14">
    <source>
        <dbReference type="PROSITE" id="PS50172"/>
    </source>
</evidence>
<evidence type="ECO:0000256" key="11">
    <source>
        <dbReference type="ARBA" id="ARBA00023242"/>
    </source>
</evidence>
<dbReference type="InterPro" id="IPR036420">
    <property type="entry name" value="BRCT_dom_sf"/>
</dbReference>
<dbReference type="GO" id="GO:0003677">
    <property type="term" value="F:DNA binding"/>
    <property type="evidence" value="ECO:0007669"/>
    <property type="project" value="UniProtKB-KW"/>
</dbReference>
<dbReference type="Gene3D" id="1.10.20.130">
    <property type="match status" value="1"/>
</dbReference>
<dbReference type="PROSITE" id="PS50172">
    <property type="entry name" value="BRCT"/>
    <property type="match status" value="1"/>
</dbReference>
<dbReference type="PANTHER" id="PTHR10459">
    <property type="entry name" value="DNA LIGASE"/>
    <property type="match status" value="1"/>
</dbReference>
<evidence type="ECO:0000256" key="1">
    <source>
        <dbReference type="ARBA" id="ARBA00004123"/>
    </source>
</evidence>
<keyword evidence="11" id="KW-0539">Nucleus</keyword>
<dbReference type="InterPro" id="IPR049296">
    <property type="entry name" value="PARP1-like_PADR1_N"/>
</dbReference>
<dbReference type="GO" id="GO:0005730">
    <property type="term" value="C:nucleolus"/>
    <property type="evidence" value="ECO:0007669"/>
    <property type="project" value="TreeGrafter"/>
</dbReference>
<evidence type="ECO:0000256" key="8">
    <source>
        <dbReference type="ARBA" id="ARBA00022833"/>
    </source>
</evidence>
<keyword evidence="16" id="KW-1185">Reference proteome</keyword>
<dbReference type="GO" id="GO:0070212">
    <property type="term" value="P:protein poly-ADP-ribosylation"/>
    <property type="evidence" value="ECO:0007669"/>
    <property type="project" value="TreeGrafter"/>
</dbReference>
<sequence length="538" mass="60069">MAQENGRNYPFRTEYAKSNRASCKKCKGLISKDRLRMAKMVQSPFFDGMQPNWYHFDCFWKVVKSAVKSTGDIAHFDALRWDDQEKIRGCISTGGTTKDKFTSVGTLEDFTVEYARSNRSSCHGLKCHSKIDKDEVRVGVGYTSETPGGDAYSGTRWYHLNCFLVPENFAEVEWKDAYAVEMITGFKQLKPKDRKTLTEKFPAKRKAKQSVDEPDAKKTKVVDEEKEKLKAQSNFIWKIRDELRKNVSQSFLKELLAANDQAIPTGESKILDRAADCMTFGPLKPCTECSNGQFALANGGYHCQGNMSAWTKCTVYTQDVQRKKLVIPEDLAESDEYLASFKFKAYNGGKRIFPKEEGVAGPSGTAKQKDKPLLNLEIAMAGKVGKSVAAVKKIISKLGGKYSDKVYVSTACVISKKDEVDKMSKNIQEAKKCGVHVVPLDFLTEVEKGGDVLELIPNLNIATWGTDVKSRTGIKQLESLEDMGVRMGSYNQYRKKSAKSTVSSMGVQKVQLKGGAAVDPESGQLHFKTVHIMSQHLF</sequence>
<protein>
    <recommendedName>
        <fullName evidence="2">NAD(+) ADP-ribosyltransferase</fullName>
        <ecNumber evidence="2">2.4.2.30</ecNumber>
    </recommendedName>
</protein>
<evidence type="ECO:0000256" key="3">
    <source>
        <dbReference type="ARBA" id="ARBA00022676"/>
    </source>
</evidence>
<dbReference type="InterPro" id="IPR036957">
    <property type="entry name" value="Znf_PARP_sf"/>
</dbReference>
<dbReference type="SUPFAM" id="SSF52113">
    <property type="entry name" value="BRCT domain"/>
    <property type="match status" value="1"/>
</dbReference>
<dbReference type="PROSITE" id="PS50064">
    <property type="entry name" value="ZF_PARP_2"/>
    <property type="match status" value="2"/>
</dbReference>
<evidence type="ECO:0000256" key="4">
    <source>
        <dbReference type="ARBA" id="ARBA00022679"/>
    </source>
</evidence>
<evidence type="ECO:0000256" key="10">
    <source>
        <dbReference type="ARBA" id="ARBA00023125"/>
    </source>
</evidence>
<dbReference type="PROSITE" id="PS00347">
    <property type="entry name" value="ZF_PARP_1"/>
    <property type="match status" value="1"/>
</dbReference>
<dbReference type="PROSITE" id="PS52007">
    <property type="entry name" value="PADR1"/>
    <property type="match status" value="1"/>
</dbReference>
<dbReference type="PANTHER" id="PTHR10459:SF112">
    <property type="entry name" value="POLY [ADP-RIBOSE] POLYMERASE 1"/>
    <property type="match status" value="1"/>
</dbReference>
<evidence type="ECO:0000259" key="13">
    <source>
        <dbReference type="PROSITE" id="PS50064"/>
    </source>
</evidence>
<dbReference type="GO" id="GO:0008270">
    <property type="term" value="F:zinc ion binding"/>
    <property type="evidence" value="ECO:0007669"/>
    <property type="project" value="UniProtKB-KW"/>
</dbReference>
<comment type="catalytic activity">
    <reaction evidence="12">
        <text>NAD(+) + (ADP-D-ribosyl)n-acceptor = nicotinamide + (ADP-D-ribosyl)n+1-acceptor + H(+).</text>
        <dbReference type="EC" id="2.4.2.30"/>
    </reaction>
</comment>
<dbReference type="OMA" id="GWTSCTN"/>
<dbReference type="Pfam" id="PF08063">
    <property type="entry name" value="Zn_ribbon_PADR1"/>
    <property type="match status" value="1"/>
</dbReference>
<keyword evidence="6" id="KW-0013">ADP-ribosylation</keyword>
<feature type="domain" description="PARP-type" evidence="13">
    <location>
        <begin position="11"/>
        <end position="95"/>
    </location>
</feature>
<evidence type="ECO:0000313" key="15">
    <source>
        <dbReference type="EnsemblMetazoa" id="XP_038073540.1"/>
    </source>
</evidence>
<keyword evidence="7" id="KW-0863">Zinc-finger</keyword>
<dbReference type="CDD" id="cd17747">
    <property type="entry name" value="BRCT_PARP1"/>
    <property type="match status" value="1"/>
</dbReference>
<dbReference type="SMART" id="SM01335">
    <property type="entry name" value="PADR1"/>
    <property type="match status" value="1"/>
</dbReference>
<evidence type="ECO:0000256" key="7">
    <source>
        <dbReference type="ARBA" id="ARBA00022771"/>
    </source>
</evidence>
<evidence type="ECO:0000256" key="2">
    <source>
        <dbReference type="ARBA" id="ARBA00012020"/>
    </source>
</evidence>
<dbReference type="SMART" id="SM00292">
    <property type="entry name" value="BRCT"/>
    <property type="match status" value="1"/>
</dbReference>
<dbReference type="EC" id="2.4.2.30" evidence="2"/>
<reference evidence="15" key="1">
    <citation type="submission" date="2022-11" db="UniProtKB">
        <authorList>
            <consortium name="EnsemblMetazoa"/>
        </authorList>
    </citation>
    <scope>IDENTIFICATION</scope>
</reference>
<evidence type="ECO:0000256" key="9">
    <source>
        <dbReference type="ARBA" id="ARBA00023027"/>
    </source>
</evidence>
<dbReference type="Pfam" id="PF00533">
    <property type="entry name" value="BRCT"/>
    <property type="match status" value="1"/>
</dbReference>
<comment type="subcellular location">
    <subcellularLocation>
        <location evidence="1">Nucleus</location>
    </subcellularLocation>
</comment>
<dbReference type="SUPFAM" id="SSF57716">
    <property type="entry name" value="Glucocorticoid receptor-like (DNA-binding domain)"/>
    <property type="match status" value="2"/>
</dbReference>
<evidence type="ECO:0000256" key="12">
    <source>
        <dbReference type="ARBA" id="ARBA00033987"/>
    </source>
</evidence>
<dbReference type="RefSeq" id="XP_038073540.1">
    <property type="nucleotide sequence ID" value="XM_038217612.1"/>
</dbReference>
<dbReference type="Gene3D" id="3.40.50.10190">
    <property type="entry name" value="BRCT domain"/>
    <property type="match status" value="1"/>
</dbReference>
<keyword evidence="8" id="KW-0862">Zinc</keyword>
<dbReference type="OrthoDB" id="429950at2759"/>
<dbReference type="SMART" id="SM01336">
    <property type="entry name" value="zf-PARP"/>
    <property type="match status" value="2"/>
</dbReference>
<evidence type="ECO:0000256" key="5">
    <source>
        <dbReference type="ARBA" id="ARBA00022723"/>
    </source>
</evidence>
<keyword evidence="9" id="KW-0520">NAD</keyword>
<dbReference type="InterPro" id="IPR001510">
    <property type="entry name" value="Znf_PARP"/>
</dbReference>
<dbReference type="GO" id="GO:0006302">
    <property type="term" value="P:double-strand break repair"/>
    <property type="evidence" value="ECO:0007669"/>
    <property type="project" value="TreeGrafter"/>
</dbReference>
<dbReference type="Proteomes" id="UP000887568">
    <property type="component" value="Unplaced"/>
</dbReference>
<dbReference type="InterPro" id="IPR038650">
    <property type="entry name" value="PADR1_C_dom_sf"/>
</dbReference>
<dbReference type="GO" id="GO:0003950">
    <property type="term" value="F:NAD+ poly-ADP-ribosyltransferase activity"/>
    <property type="evidence" value="ECO:0007669"/>
    <property type="project" value="UniProtKB-EC"/>
</dbReference>
<dbReference type="InterPro" id="IPR050800">
    <property type="entry name" value="ARTD/PARP"/>
</dbReference>
<dbReference type="FunFam" id="1.10.20.130:FF:000001">
    <property type="entry name" value="Poly [ADP-ribose] polymerase"/>
    <property type="match status" value="1"/>
</dbReference>
<name>A0A914BCH4_PATMI</name>
<dbReference type="Gene3D" id="2.20.25.630">
    <property type="match status" value="1"/>
</dbReference>
<dbReference type="GO" id="GO:1990404">
    <property type="term" value="F:NAD+-protein mono-ADP-ribosyltransferase activity"/>
    <property type="evidence" value="ECO:0007669"/>
    <property type="project" value="TreeGrafter"/>
</dbReference>
<feature type="domain" description="PARP-type" evidence="13">
    <location>
        <begin position="110"/>
        <end position="205"/>
    </location>
</feature>
<dbReference type="GeneID" id="119741736"/>
<keyword evidence="4" id="KW-0808">Transferase</keyword>
<proteinExistence type="predicted"/>